<evidence type="ECO:0000259" key="4">
    <source>
        <dbReference type="Pfam" id="PF00703"/>
    </source>
</evidence>
<evidence type="ECO:0000256" key="3">
    <source>
        <dbReference type="ARBA" id="ARBA00023295"/>
    </source>
</evidence>
<evidence type="ECO:0000256" key="1">
    <source>
        <dbReference type="ARBA" id="ARBA00007401"/>
    </source>
</evidence>
<dbReference type="InterPro" id="IPR017853">
    <property type="entry name" value="GH"/>
</dbReference>
<feature type="domain" description="Glycoside hydrolase family 2 catalytic" evidence="5">
    <location>
        <begin position="296"/>
        <end position="487"/>
    </location>
</feature>
<dbReference type="InterPro" id="IPR023232">
    <property type="entry name" value="Glyco_hydro_2_AS"/>
</dbReference>
<name>A0AAE3SIL6_9BACT</name>
<dbReference type="SUPFAM" id="SSF49785">
    <property type="entry name" value="Galactose-binding domain-like"/>
    <property type="match status" value="1"/>
</dbReference>
<feature type="domain" description="Glycosyl hydrolases family 2 sugar binding" evidence="6">
    <location>
        <begin position="83"/>
        <end position="175"/>
    </location>
</feature>
<keyword evidence="2" id="KW-0378">Hydrolase</keyword>
<dbReference type="Pfam" id="PF02837">
    <property type="entry name" value="Glyco_hydro_2_N"/>
    <property type="match status" value="1"/>
</dbReference>
<dbReference type="InterPro" id="IPR051913">
    <property type="entry name" value="GH2_Domain-Containing"/>
</dbReference>
<accession>A0AAE3SIL6</accession>
<dbReference type="PRINTS" id="PR00132">
    <property type="entry name" value="GLHYDRLASE2"/>
</dbReference>
<gene>
    <name evidence="9" type="ORF">OM074_03905</name>
</gene>
<sequence length="794" mass="90497">MVQRLFSIFVFILISTSNFYCQGFGERVLLNDSWFFHLGDMKYGGRESMDCSKWDIVELPHDWSVKQHASPELASCTGYLPGGIAWYRKNITIPEAKKGEKVYVYFEGVYNNSEVFINGKWLGKRPNGYISFMYELTPYIKWGEENSVAVRVDHSQDADSRWYTGSGIYRDVYLVYANPVHIDLWGVYYQTEMKGNQAIIETNTTINNAKKTSSLKVVQEIFDAEGNKVASGSKNAVAKAHTTTDIAQYIHLKSPKLWSVKSPYLYTLKTKVIENSKVIDQNETKVGIRSIKFDADKGFSLNGENMKLKGVCLHHDAGILGAAVYKSVWRKRLMQLKSLGCNAIRTSHNPQASHLYELCDELGFLVMDEAFDEWEYPKNKWIEGWNKGTPGHQGTSQYFREWSERDIKDQVMRDRNHPSIVMWSIGNEVDYPNDPYTHPILDEEGIGQHHKRGYLSDHPNAKRLGEIAKELVAAVKEADTSRPVTAALAGAVMSNYTEYPFVLDIVGYNYTEYKYDTDHDKYPERVLYGSENRHDLPAWHAVRDKDFIFGQFLWTGFDYLGEAGAWPSRGFTTGLIDLAGNIKPRGYFRQSLWLESPMVYVGTYKPHGDWLSMDAPKVWNYNDQDKVRVVCYTNCEEAELFLNGKVIGERKPYNDETGIIYWDVNYEPGELKVVAYNGDEKVVDDSVVTNTHPVKLAGDVLKSADDELYQIIVKVLDKNGNQVVLGDNEITCNIKDGVLLGMENASNDVSLNYQDNVQRCIHGQLLIYVKKVDKNKPVEIEISSPMLKPVIIVI</sequence>
<proteinExistence type="inferred from homology"/>
<protein>
    <submittedName>
        <fullName evidence="9">DUF4982 domain-containing protein</fullName>
    </submittedName>
</protein>
<dbReference type="GO" id="GO:0004553">
    <property type="term" value="F:hydrolase activity, hydrolyzing O-glycosyl compounds"/>
    <property type="evidence" value="ECO:0007669"/>
    <property type="project" value="InterPro"/>
</dbReference>
<dbReference type="InterPro" id="IPR006103">
    <property type="entry name" value="Glyco_hydro_2_cat"/>
</dbReference>
<dbReference type="AlphaFoldDB" id="A0AAE3SIL6"/>
<dbReference type="Pfam" id="PF02836">
    <property type="entry name" value="Glyco_hydro_2_C"/>
    <property type="match status" value="1"/>
</dbReference>
<keyword evidence="10" id="KW-1185">Reference proteome</keyword>
<dbReference type="Gene3D" id="3.20.20.80">
    <property type="entry name" value="Glycosidases"/>
    <property type="match status" value="1"/>
</dbReference>
<dbReference type="SUPFAM" id="SSF49303">
    <property type="entry name" value="beta-Galactosidase/glucuronidase domain"/>
    <property type="match status" value="1"/>
</dbReference>
<organism evidence="9 10">
    <name type="scientific">Plebeiibacterium marinum</name>
    <dbReference type="NCBI Taxonomy" id="2992111"/>
    <lineage>
        <taxon>Bacteria</taxon>
        <taxon>Pseudomonadati</taxon>
        <taxon>Bacteroidota</taxon>
        <taxon>Bacteroidia</taxon>
        <taxon>Marinilabiliales</taxon>
        <taxon>Marinilabiliaceae</taxon>
        <taxon>Plebeiibacterium</taxon>
    </lineage>
</organism>
<dbReference type="EMBL" id="JAPDPI010000005">
    <property type="protein sequence ID" value="MCW3804757.1"/>
    <property type="molecule type" value="Genomic_DNA"/>
</dbReference>
<dbReference type="InterPro" id="IPR008979">
    <property type="entry name" value="Galactose-bd-like_sf"/>
</dbReference>
<evidence type="ECO:0000256" key="2">
    <source>
        <dbReference type="ARBA" id="ARBA00022801"/>
    </source>
</evidence>
<evidence type="ECO:0000259" key="7">
    <source>
        <dbReference type="Pfam" id="PF16355"/>
    </source>
</evidence>
<dbReference type="InterPro" id="IPR006104">
    <property type="entry name" value="Glyco_hydro_2_N"/>
</dbReference>
<comment type="caution">
    <text evidence="9">The sequence shown here is derived from an EMBL/GenBank/DDBJ whole genome shotgun (WGS) entry which is preliminary data.</text>
</comment>
<dbReference type="SUPFAM" id="SSF51445">
    <property type="entry name" value="(Trans)glycosidases"/>
    <property type="match status" value="1"/>
</dbReference>
<dbReference type="InterPro" id="IPR006102">
    <property type="entry name" value="Ig-like_GH2"/>
</dbReference>
<evidence type="ECO:0000259" key="5">
    <source>
        <dbReference type="Pfam" id="PF02836"/>
    </source>
</evidence>
<evidence type="ECO:0000313" key="10">
    <source>
        <dbReference type="Proteomes" id="UP001207408"/>
    </source>
</evidence>
<dbReference type="Gene3D" id="2.60.40.10">
    <property type="entry name" value="Immunoglobulins"/>
    <property type="match status" value="3"/>
</dbReference>
<evidence type="ECO:0000259" key="6">
    <source>
        <dbReference type="Pfam" id="PF02837"/>
    </source>
</evidence>
<dbReference type="GO" id="GO:0005975">
    <property type="term" value="P:carbohydrate metabolic process"/>
    <property type="evidence" value="ECO:0007669"/>
    <property type="project" value="InterPro"/>
</dbReference>
<dbReference type="InterPro" id="IPR006101">
    <property type="entry name" value="Glyco_hydro_2"/>
</dbReference>
<feature type="domain" description="DUF4982" evidence="7">
    <location>
        <begin position="626"/>
        <end position="682"/>
    </location>
</feature>
<dbReference type="Pfam" id="PF00703">
    <property type="entry name" value="Glyco_hydro_2"/>
    <property type="match status" value="1"/>
</dbReference>
<dbReference type="RefSeq" id="WP_301197979.1">
    <property type="nucleotide sequence ID" value="NZ_JAPDPI010000005.1"/>
</dbReference>
<evidence type="ECO:0000313" key="9">
    <source>
        <dbReference type="EMBL" id="MCW3804757.1"/>
    </source>
</evidence>
<feature type="domain" description="Glycoside hydrolase family 2" evidence="8">
    <location>
        <begin position="699"/>
        <end position="789"/>
    </location>
</feature>
<dbReference type="PROSITE" id="PS00608">
    <property type="entry name" value="GLYCOSYL_HYDROL_F2_2"/>
    <property type="match status" value="1"/>
</dbReference>
<dbReference type="InterPro" id="IPR040605">
    <property type="entry name" value="Glyco_hydro2_dom5"/>
</dbReference>
<keyword evidence="3" id="KW-0326">Glycosidase</keyword>
<feature type="domain" description="Glycoside hydrolase family 2 immunoglobulin-like beta-sandwich" evidence="4">
    <location>
        <begin position="180"/>
        <end position="289"/>
    </location>
</feature>
<dbReference type="PANTHER" id="PTHR42732:SF1">
    <property type="entry name" value="BETA-MANNOSIDASE"/>
    <property type="match status" value="1"/>
</dbReference>
<dbReference type="InterPro" id="IPR032311">
    <property type="entry name" value="DUF4982"/>
</dbReference>
<dbReference type="Gene3D" id="2.60.120.260">
    <property type="entry name" value="Galactose-binding domain-like"/>
    <property type="match status" value="1"/>
</dbReference>
<dbReference type="Pfam" id="PF18565">
    <property type="entry name" value="Glyco_hydro2_C5"/>
    <property type="match status" value="1"/>
</dbReference>
<dbReference type="Pfam" id="PF16355">
    <property type="entry name" value="DUF4982"/>
    <property type="match status" value="1"/>
</dbReference>
<dbReference type="Proteomes" id="UP001207408">
    <property type="component" value="Unassembled WGS sequence"/>
</dbReference>
<evidence type="ECO:0000259" key="8">
    <source>
        <dbReference type="Pfam" id="PF18565"/>
    </source>
</evidence>
<dbReference type="InterPro" id="IPR036156">
    <property type="entry name" value="Beta-gal/glucu_dom_sf"/>
</dbReference>
<dbReference type="InterPro" id="IPR013783">
    <property type="entry name" value="Ig-like_fold"/>
</dbReference>
<comment type="similarity">
    <text evidence="1">Belongs to the glycosyl hydrolase 2 family.</text>
</comment>
<dbReference type="PANTHER" id="PTHR42732">
    <property type="entry name" value="BETA-GALACTOSIDASE"/>
    <property type="match status" value="1"/>
</dbReference>
<reference evidence="9" key="1">
    <citation type="submission" date="2022-10" db="EMBL/GenBank/DDBJ databases">
        <authorList>
            <person name="Yu W.X."/>
        </authorList>
    </citation>
    <scope>NUCLEOTIDE SEQUENCE</scope>
    <source>
        <strain evidence="9">D04</strain>
    </source>
</reference>